<keyword evidence="3" id="KW-1185">Reference proteome</keyword>
<protein>
    <submittedName>
        <fullName evidence="2">Uncharacterized protein</fullName>
    </submittedName>
</protein>
<reference evidence="2 3" key="1">
    <citation type="submission" date="2019-07" db="EMBL/GenBank/DDBJ databases">
        <title>Draft genome assembly of a fouling barnacle, Amphibalanus amphitrite (Darwin, 1854): The first reference genome for Thecostraca.</title>
        <authorList>
            <person name="Kim W."/>
        </authorList>
    </citation>
    <scope>NUCLEOTIDE SEQUENCE [LARGE SCALE GENOMIC DNA]</scope>
    <source>
        <strain evidence="2">SNU_AA5</strain>
        <tissue evidence="2">Soma without cirri and trophi</tissue>
    </source>
</reference>
<accession>A0A6A4W1A7</accession>
<gene>
    <name evidence="2" type="ORF">FJT64_005697</name>
</gene>
<evidence type="ECO:0000313" key="3">
    <source>
        <dbReference type="Proteomes" id="UP000440578"/>
    </source>
</evidence>
<name>A0A6A4W1A7_AMPAM</name>
<feature type="compositionally biased region" description="Basic residues" evidence="1">
    <location>
        <begin position="1"/>
        <end position="10"/>
    </location>
</feature>
<evidence type="ECO:0000313" key="2">
    <source>
        <dbReference type="EMBL" id="KAF0296882.1"/>
    </source>
</evidence>
<dbReference type="Proteomes" id="UP000440578">
    <property type="component" value="Unassembled WGS sequence"/>
</dbReference>
<sequence>MLKKLRAKRQKIQDAIESQEGDEEDGDEQQEEEVEEEEDEDEDDGWITPGNIQAAKNEMNAQAGEVEEPVKVR</sequence>
<comment type="caution">
    <text evidence="2">The sequence shown here is derived from an EMBL/GenBank/DDBJ whole genome shotgun (WGS) entry which is preliminary data.</text>
</comment>
<organism evidence="2 3">
    <name type="scientific">Amphibalanus amphitrite</name>
    <name type="common">Striped barnacle</name>
    <name type="synonym">Balanus amphitrite</name>
    <dbReference type="NCBI Taxonomy" id="1232801"/>
    <lineage>
        <taxon>Eukaryota</taxon>
        <taxon>Metazoa</taxon>
        <taxon>Ecdysozoa</taxon>
        <taxon>Arthropoda</taxon>
        <taxon>Crustacea</taxon>
        <taxon>Multicrustacea</taxon>
        <taxon>Cirripedia</taxon>
        <taxon>Thoracica</taxon>
        <taxon>Thoracicalcarea</taxon>
        <taxon>Balanomorpha</taxon>
        <taxon>Balanoidea</taxon>
        <taxon>Balanidae</taxon>
        <taxon>Amphibalaninae</taxon>
        <taxon>Amphibalanus</taxon>
    </lineage>
</organism>
<dbReference type="EMBL" id="VIIS01001527">
    <property type="protein sequence ID" value="KAF0296882.1"/>
    <property type="molecule type" value="Genomic_DNA"/>
</dbReference>
<feature type="compositionally biased region" description="Acidic residues" evidence="1">
    <location>
        <begin position="17"/>
        <end position="45"/>
    </location>
</feature>
<feature type="region of interest" description="Disordered" evidence="1">
    <location>
        <begin position="1"/>
        <end position="73"/>
    </location>
</feature>
<evidence type="ECO:0000256" key="1">
    <source>
        <dbReference type="SAM" id="MobiDB-lite"/>
    </source>
</evidence>
<proteinExistence type="predicted"/>
<dbReference type="AlphaFoldDB" id="A0A6A4W1A7"/>